<dbReference type="InterPro" id="IPR003593">
    <property type="entry name" value="AAA+_ATPase"/>
</dbReference>
<feature type="region of interest" description="Disordered" evidence="15">
    <location>
        <begin position="1908"/>
        <end position="2004"/>
    </location>
</feature>
<dbReference type="Gene3D" id="1.20.920.30">
    <property type="match status" value="1"/>
</dbReference>
<feature type="region of interest" description="Disordered" evidence="15">
    <location>
        <begin position="4259"/>
        <end position="4320"/>
    </location>
</feature>
<feature type="region of interest" description="Disordered" evidence="15">
    <location>
        <begin position="4522"/>
        <end position="4663"/>
    </location>
</feature>
<dbReference type="Gene3D" id="1.10.472.130">
    <property type="match status" value="1"/>
</dbReference>
<dbReference type="Pfam" id="PF18199">
    <property type="entry name" value="Dynein_C"/>
    <property type="match status" value="3"/>
</dbReference>
<dbReference type="InterPro" id="IPR013602">
    <property type="entry name" value="Dynein_heavy_linker"/>
</dbReference>
<dbReference type="InterPro" id="IPR027417">
    <property type="entry name" value="P-loop_NTPase"/>
</dbReference>
<proteinExistence type="inferred from homology"/>
<keyword evidence="6" id="KW-0547">Nucleotide-binding</keyword>
<dbReference type="Gene3D" id="3.40.50.300">
    <property type="entry name" value="P-loop containing nucleotide triphosphate hydrolases"/>
    <property type="match status" value="6"/>
</dbReference>
<dbReference type="GO" id="GO:0005524">
    <property type="term" value="F:ATP binding"/>
    <property type="evidence" value="ECO:0007669"/>
    <property type="project" value="UniProtKB-KW"/>
</dbReference>
<feature type="compositionally biased region" description="Acidic residues" evidence="15">
    <location>
        <begin position="5142"/>
        <end position="5171"/>
    </location>
</feature>
<dbReference type="FunFam" id="1.10.8.710:FF:000004">
    <property type="entry name" value="Dynein axonemal heavy chain 6"/>
    <property type="match status" value="1"/>
</dbReference>
<evidence type="ECO:0000256" key="1">
    <source>
        <dbReference type="ARBA" id="ARBA00004430"/>
    </source>
</evidence>
<gene>
    <name evidence="17" type="ORF">FNF29_02085</name>
</gene>
<dbReference type="GO" id="GO:0051959">
    <property type="term" value="F:dynein light intermediate chain binding"/>
    <property type="evidence" value="ECO:0007669"/>
    <property type="project" value="InterPro"/>
</dbReference>
<keyword evidence="5" id="KW-0677">Repeat</keyword>
<dbReference type="InterPro" id="IPR043160">
    <property type="entry name" value="Dynein_C_barrel"/>
</dbReference>
<evidence type="ECO:0000256" key="13">
    <source>
        <dbReference type="ARBA" id="ARBA00023273"/>
    </source>
</evidence>
<dbReference type="InterPro" id="IPR041658">
    <property type="entry name" value="AAA_lid_11"/>
</dbReference>
<dbReference type="InterPro" id="IPR004273">
    <property type="entry name" value="Dynein_heavy_D6_P-loop"/>
</dbReference>
<dbReference type="Gene3D" id="3.20.180.20">
    <property type="entry name" value="Dynein heavy chain, N-terminal domain 2"/>
    <property type="match status" value="1"/>
</dbReference>
<evidence type="ECO:0000256" key="8">
    <source>
        <dbReference type="ARBA" id="ARBA00023017"/>
    </source>
</evidence>
<keyword evidence="8" id="KW-0243">Dynein</keyword>
<feature type="compositionally biased region" description="Gly residues" evidence="15">
    <location>
        <begin position="420"/>
        <end position="431"/>
    </location>
</feature>
<dbReference type="SUPFAM" id="SSF52540">
    <property type="entry name" value="P-loop containing nucleoside triphosphate hydrolases"/>
    <property type="match status" value="4"/>
</dbReference>
<evidence type="ECO:0000256" key="6">
    <source>
        <dbReference type="ARBA" id="ARBA00022741"/>
    </source>
</evidence>
<dbReference type="InterPro" id="IPR035706">
    <property type="entry name" value="AAA_9"/>
</dbReference>
<feature type="region of interest" description="Disordered" evidence="15">
    <location>
        <begin position="5080"/>
        <end position="5175"/>
    </location>
</feature>
<evidence type="ECO:0000256" key="10">
    <source>
        <dbReference type="ARBA" id="ARBA00023069"/>
    </source>
</evidence>
<comment type="caution">
    <text evidence="17">The sequence shown here is derived from an EMBL/GenBank/DDBJ whole genome shotgun (WGS) entry which is preliminary data.</text>
</comment>
<keyword evidence="7" id="KW-0067">ATP-binding</keyword>
<comment type="subcellular location">
    <subcellularLocation>
        <location evidence="1">Cytoplasm</location>
        <location evidence="1">Cytoskeleton</location>
        <location evidence="1">Cilium axoneme</location>
    </subcellularLocation>
</comment>
<evidence type="ECO:0000256" key="4">
    <source>
        <dbReference type="ARBA" id="ARBA00022701"/>
    </source>
</evidence>
<dbReference type="InterPro" id="IPR041228">
    <property type="entry name" value="Dynein_C"/>
</dbReference>
<feature type="region of interest" description="Disordered" evidence="15">
    <location>
        <begin position="1433"/>
        <end position="1462"/>
    </location>
</feature>
<dbReference type="PANTHER" id="PTHR45703">
    <property type="entry name" value="DYNEIN HEAVY CHAIN"/>
    <property type="match status" value="1"/>
</dbReference>
<dbReference type="Gene3D" id="1.20.1270.280">
    <property type="match status" value="1"/>
</dbReference>
<dbReference type="InterPro" id="IPR054354">
    <property type="entry name" value="DYNC2H1-like_lid"/>
</dbReference>
<organism evidence="17 18">
    <name type="scientific">Cafeteria roenbergensis</name>
    <name type="common">Marine flagellate</name>
    <dbReference type="NCBI Taxonomy" id="33653"/>
    <lineage>
        <taxon>Eukaryota</taxon>
        <taxon>Sar</taxon>
        <taxon>Stramenopiles</taxon>
        <taxon>Bigyra</taxon>
        <taxon>Opalozoa</taxon>
        <taxon>Bicosoecida</taxon>
        <taxon>Cafeteriaceae</taxon>
        <taxon>Cafeteria</taxon>
    </lineage>
</organism>
<feature type="compositionally biased region" description="Gly residues" evidence="15">
    <location>
        <begin position="1982"/>
        <end position="2003"/>
    </location>
</feature>
<feature type="region of interest" description="Disordered" evidence="15">
    <location>
        <begin position="3759"/>
        <end position="3780"/>
    </location>
</feature>
<keyword evidence="18" id="KW-1185">Reference proteome</keyword>
<evidence type="ECO:0000259" key="16">
    <source>
        <dbReference type="SMART" id="SM00382"/>
    </source>
</evidence>
<evidence type="ECO:0000256" key="7">
    <source>
        <dbReference type="ARBA" id="ARBA00022840"/>
    </source>
</evidence>
<keyword evidence="10" id="KW-0969">Cilium</keyword>
<dbReference type="Pfam" id="PF03028">
    <property type="entry name" value="Dynein_heavy"/>
    <property type="match status" value="1"/>
</dbReference>
<protein>
    <recommendedName>
        <fullName evidence="16">AAA+ ATPase domain-containing protein</fullName>
    </recommendedName>
</protein>
<evidence type="ECO:0000256" key="15">
    <source>
        <dbReference type="SAM" id="MobiDB-lite"/>
    </source>
</evidence>
<feature type="compositionally biased region" description="Low complexity" evidence="15">
    <location>
        <begin position="560"/>
        <end position="585"/>
    </location>
</feature>
<feature type="compositionally biased region" description="Low complexity" evidence="15">
    <location>
        <begin position="3015"/>
        <end position="3025"/>
    </location>
</feature>
<keyword evidence="3" id="KW-0963">Cytoplasm</keyword>
<feature type="coiled-coil region" evidence="14">
    <location>
        <begin position="3452"/>
        <end position="3514"/>
    </location>
</feature>
<feature type="region of interest" description="Disordered" evidence="15">
    <location>
        <begin position="5493"/>
        <end position="5523"/>
    </location>
</feature>
<feature type="region of interest" description="Disordered" evidence="15">
    <location>
        <begin position="16"/>
        <end position="52"/>
    </location>
</feature>
<feature type="compositionally biased region" description="Low complexity" evidence="15">
    <location>
        <begin position="375"/>
        <end position="395"/>
    </location>
</feature>
<dbReference type="Pfam" id="PF12777">
    <property type="entry name" value="MT"/>
    <property type="match status" value="1"/>
</dbReference>
<dbReference type="Pfam" id="PF08393">
    <property type="entry name" value="DHC_N2"/>
    <property type="match status" value="1"/>
</dbReference>
<feature type="region of interest" description="Disordered" evidence="15">
    <location>
        <begin position="4823"/>
        <end position="4844"/>
    </location>
</feature>
<dbReference type="Gene3D" id="1.20.58.1120">
    <property type="match status" value="1"/>
</dbReference>
<evidence type="ECO:0000256" key="3">
    <source>
        <dbReference type="ARBA" id="ARBA00022490"/>
    </source>
</evidence>
<feature type="compositionally biased region" description="Low complexity" evidence="15">
    <location>
        <begin position="5102"/>
        <end position="5118"/>
    </location>
</feature>
<feature type="compositionally biased region" description="Low complexity" evidence="15">
    <location>
        <begin position="4271"/>
        <end position="4285"/>
    </location>
</feature>
<evidence type="ECO:0000313" key="17">
    <source>
        <dbReference type="EMBL" id="KAA0154941.1"/>
    </source>
</evidence>
<dbReference type="Proteomes" id="UP000323011">
    <property type="component" value="Unassembled WGS sequence"/>
</dbReference>
<dbReference type="FunFam" id="1.10.8.1220:FF:000001">
    <property type="entry name" value="Dynein axonemal heavy chain 5"/>
    <property type="match status" value="1"/>
</dbReference>
<keyword evidence="4" id="KW-0493">Microtubule</keyword>
<dbReference type="InterPro" id="IPR035699">
    <property type="entry name" value="AAA_6"/>
</dbReference>
<accession>A0A5A8CT42</accession>
<dbReference type="InterPro" id="IPR042228">
    <property type="entry name" value="Dynein_linker_3"/>
</dbReference>
<evidence type="ECO:0000256" key="5">
    <source>
        <dbReference type="ARBA" id="ARBA00022737"/>
    </source>
</evidence>
<dbReference type="Gene3D" id="1.10.8.1220">
    <property type="match status" value="1"/>
</dbReference>
<dbReference type="GO" id="GO:0030286">
    <property type="term" value="C:dynein complex"/>
    <property type="evidence" value="ECO:0007669"/>
    <property type="project" value="UniProtKB-KW"/>
</dbReference>
<keyword evidence="13" id="KW-0966">Cell projection</keyword>
<dbReference type="Pfam" id="PF22597">
    <property type="entry name" value="DYN_lid"/>
    <property type="match status" value="1"/>
</dbReference>
<feature type="region of interest" description="Disordered" evidence="15">
    <location>
        <begin position="375"/>
        <end position="431"/>
    </location>
</feature>
<dbReference type="InterPro" id="IPR041466">
    <property type="entry name" value="Dynein_AAA5_ext"/>
</dbReference>
<dbReference type="Pfam" id="PF12775">
    <property type="entry name" value="AAA_7"/>
    <property type="match status" value="1"/>
</dbReference>
<keyword evidence="11" id="KW-0505">Motor protein</keyword>
<dbReference type="EMBL" id="VLTN01000009">
    <property type="protein sequence ID" value="KAA0154941.1"/>
    <property type="molecule type" value="Genomic_DNA"/>
</dbReference>
<dbReference type="Gene3D" id="3.10.490.20">
    <property type="match status" value="1"/>
</dbReference>
<dbReference type="GO" id="GO:0007018">
    <property type="term" value="P:microtubule-based movement"/>
    <property type="evidence" value="ECO:0007669"/>
    <property type="project" value="InterPro"/>
</dbReference>
<comment type="similarity">
    <text evidence="2">Belongs to the dynein heavy chain family.</text>
</comment>
<evidence type="ECO:0000256" key="14">
    <source>
        <dbReference type="SAM" id="Coils"/>
    </source>
</evidence>
<feature type="compositionally biased region" description="Low complexity" evidence="15">
    <location>
        <begin position="4303"/>
        <end position="4315"/>
    </location>
</feature>
<name>A0A5A8CT42_CAFRO</name>
<dbReference type="InterPro" id="IPR026983">
    <property type="entry name" value="DHC"/>
</dbReference>
<dbReference type="GO" id="GO:0008569">
    <property type="term" value="F:minus-end-directed microtubule motor activity"/>
    <property type="evidence" value="ECO:0007669"/>
    <property type="project" value="InterPro"/>
</dbReference>
<evidence type="ECO:0000256" key="9">
    <source>
        <dbReference type="ARBA" id="ARBA00023054"/>
    </source>
</evidence>
<dbReference type="Pfam" id="PF12774">
    <property type="entry name" value="AAA_6"/>
    <property type="match status" value="1"/>
</dbReference>
<feature type="region of interest" description="Disordered" evidence="15">
    <location>
        <begin position="3143"/>
        <end position="3172"/>
    </location>
</feature>
<dbReference type="Gene3D" id="1.10.8.720">
    <property type="entry name" value="Region D6 of dynein motor"/>
    <property type="match status" value="1"/>
</dbReference>
<feature type="compositionally biased region" description="Low complexity" evidence="15">
    <location>
        <begin position="5126"/>
        <end position="5141"/>
    </location>
</feature>
<dbReference type="Gene3D" id="1.20.140.100">
    <property type="entry name" value="Dynein heavy chain, N-terminal domain 2"/>
    <property type="match status" value="1"/>
</dbReference>
<feature type="region of interest" description="Disordered" evidence="15">
    <location>
        <begin position="4867"/>
        <end position="4887"/>
    </location>
</feature>
<dbReference type="Gene3D" id="1.10.8.710">
    <property type="match status" value="1"/>
</dbReference>
<dbReference type="FunFam" id="3.40.50.300:FF:000320">
    <property type="entry name" value="Dynein, axonemal, heavy chain 5"/>
    <property type="match status" value="1"/>
</dbReference>
<dbReference type="FunFam" id="3.40.50.300:FF:000063">
    <property type="entry name" value="dynein heavy chain 6, axonemal"/>
    <property type="match status" value="1"/>
</dbReference>
<dbReference type="PANTHER" id="PTHR45703:SF36">
    <property type="entry name" value="DYNEIN HEAVY CHAIN, CYTOPLASMIC"/>
    <property type="match status" value="1"/>
</dbReference>
<dbReference type="SMART" id="SM00382">
    <property type="entry name" value="AAA"/>
    <property type="match status" value="2"/>
</dbReference>
<feature type="compositionally biased region" description="Low complexity" evidence="15">
    <location>
        <begin position="4179"/>
        <end position="4195"/>
    </location>
</feature>
<keyword evidence="9 14" id="KW-0175">Coiled coil</keyword>
<dbReference type="InterPro" id="IPR042222">
    <property type="entry name" value="Dynein_2_N"/>
</dbReference>
<dbReference type="InterPro" id="IPR042219">
    <property type="entry name" value="AAA_lid_11_sf"/>
</dbReference>
<feature type="compositionally biased region" description="Low complexity" evidence="15">
    <location>
        <begin position="403"/>
        <end position="419"/>
    </location>
</feature>
<dbReference type="FunFam" id="1.20.920.30:FF:000002">
    <property type="entry name" value="Dynein axonemal heavy chain 3"/>
    <property type="match status" value="1"/>
</dbReference>
<feature type="compositionally biased region" description="Low complexity" evidence="15">
    <location>
        <begin position="21"/>
        <end position="45"/>
    </location>
</feature>
<feature type="domain" description="AAA+ ATPase" evidence="16">
    <location>
        <begin position="1592"/>
        <end position="1727"/>
    </location>
</feature>
<keyword evidence="12" id="KW-0206">Cytoskeleton</keyword>
<evidence type="ECO:0000256" key="2">
    <source>
        <dbReference type="ARBA" id="ARBA00008887"/>
    </source>
</evidence>
<dbReference type="Pfam" id="PF18198">
    <property type="entry name" value="AAA_lid_11"/>
    <property type="match status" value="2"/>
</dbReference>
<dbReference type="Gene3D" id="1.20.920.20">
    <property type="match status" value="1"/>
</dbReference>
<feature type="region of interest" description="Disordered" evidence="15">
    <location>
        <begin position="544"/>
        <end position="594"/>
    </location>
</feature>
<feature type="region of interest" description="Disordered" evidence="15">
    <location>
        <begin position="2375"/>
        <end position="2395"/>
    </location>
</feature>
<dbReference type="FunFam" id="3.20.180.20:FF:000001">
    <property type="entry name" value="Dynein axonemal heavy chain 5"/>
    <property type="match status" value="1"/>
</dbReference>
<feature type="region of interest" description="Disordered" evidence="15">
    <location>
        <begin position="2979"/>
        <end position="3037"/>
    </location>
</feature>
<feature type="region of interest" description="Disordered" evidence="15">
    <location>
        <begin position="5315"/>
        <end position="5366"/>
    </location>
</feature>
<dbReference type="Pfam" id="PF12781">
    <property type="entry name" value="AAA_9"/>
    <property type="match status" value="1"/>
</dbReference>
<dbReference type="GO" id="GO:0045505">
    <property type="term" value="F:dynein intermediate chain binding"/>
    <property type="evidence" value="ECO:0007669"/>
    <property type="project" value="InterPro"/>
</dbReference>
<dbReference type="Pfam" id="PF12780">
    <property type="entry name" value="AAA_8"/>
    <property type="match status" value="2"/>
</dbReference>
<dbReference type="InterPro" id="IPR024743">
    <property type="entry name" value="Dynein_HC_stalk"/>
</dbReference>
<dbReference type="FunFam" id="1.20.920.20:FF:000001">
    <property type="entry name" value="dynein heavy chain 2, axonemal"/>
    <property type="match status" value="1"/>
</dbReference>
<feature type="compositionally biased region" description="Basic and acidic residues" evidence="15">
    <location>
        <begin position="3162"/>
        <end position="3172"/>
    </location>
</feature>
<evidence type="ECO:0000256" key="11">
    <source>
        <dbReference type="ARBA" id="ARBA00023175"/>
    </source>
</evidence>
<evidence type="ECO:0000313" key="18">
    <source>
        <dbReference type="Proteomes" id="UP000323011"/>
    </source>
</evidence>
<reference evidence="17 18" key="1">
    <citation type="submission" date="2019-07" db="EMBL/GenBank/DDBJ databases">
        <title>Genomes of Cafeteria roenbergensis.</title>
        <authorList>
            <person name="Fischer M.G."/>
            <person name="Hackl T."/>
            <person name="Roman M."/>
        </authorList>
    </citation>
    <scope>NUCLEOTIDE SEQUENCE [LARGE SCALE GENOMIC DNA]</scope>
    <source>
        <strain evidence="17 18">BVI</strain>
    </source>
</reference>
<dbReference type="GO" id="GO:0005874">
    <property type="term" value="C:microtubule"/>
    <property type="evidence" value="ECO:0007669"/>
    <property type="project" value="UniProtKB-KW"/>
</dbReference>
<feature type="domain" description="AAA+ ATPase" evidence="16">
    <location>
        <begin position="2427"/>
        <end position="2618"/>
    </location>
</feature>
<dbReference type="GO" id="GO:0005930">
    <property type="term" value="C:axoneme"/>
    <property type="evidence" value="ECO:0007669"/>
    <property type="project" value="UniProtKB-SubCell"/>
</dbReference>
<feature type="region of interest" description="Disordered" evidence="15">
    <location>
        <begin position="4154"/>
        <end position="4216"/>
    </location>
</feature>
<dbReference type="Pfam" id="PF17852">
    <property type="entry name" value="Dynein_AAA_lid"/>
    <property type="match status" value="1"/>
</dbReference>
<feature type="compositionally biased region" description="Gly residues" evidence="15">
    <location>
        <begin position="1929"/>
        <end position="1939"/>
    </location>
</feature>
<dbReference type="InterPro" id="IPR024317">
    <property type="entry name" value="Dynein_heavy_chain_D4_dom"/>
</dbReference>
<sequence>MYGALGKSAAMVAAEAEEAARMAAPADGSETAAGESAAEAAGARSRQADDNPHAVTVKAARRLTGRVAAAAAADEAAGAGTLCEDPSFDMSHIQNGSFVYLRAPKGLRYELEVCPPAEVDFANAITLSSRGITWTAGGRPAEFMTVSEFERERFLYWMTRRLPFFFKYRRWRVFSAWRTLTRESVIERRRSRIARSLFICNDHLRGCLSRLRQSCETLLESALFQVSFTETYTLAKFCAAQDAQRRRVTDEVEAFVDRVRADVLDTLRASVRSFLQSEGFAAGAGAGTGDEVVASMGLGRGDAASGAYGGDDDLDEDDDVTMEDAYRSRGPGRRGPGVAAAAAAARRAERVGMGVSGVQASARARARLRGGAAAGAGDVASGRHTSASLGASHSHGGLRGSRRSGAGSFVGGSSVRSGATAGGHGAAGPGGASGISFTERASIRRHCRRLARFVRVCDFAIADTLMKLVLQSTRWLMECLDHSVYQRRAIAAAQEQATSVLDEATMAAFKTPLFTVDLVMLDPTPDAAAEAAQRHAELLAQDQHRHKGRGADGSDGDQDGAGAASDASVGGAGDGSSVVSGSRYGQGRRARPLPVPMRIDEEDAVMEHYASDVTQGLAFAPSLEQFQQRIEAVVYQAVHAASSASPLLSHADFAPFLASTLDEVQTRGDGLGVEALLRETDEFVVLADTIVRRIKDAFGAAFKQASRAQPFRQLALQDVHDAASISVAAADATPSSTLQLTVALRKHHLERFKSVASETDVAIVRVDARDFRRGLPAHTNAYLSELFRVLPVSMRRLNERLAAELTSSISSLSGEPSEVEDFVYLMESLGLAQRNLDRWRETRERVEDMMTLVASSRPTVREEDASAVSMTRTKLKKIEAMVLQVEEQADAKKAHFGDELARVVPQLRGDITRARDASDAPAVHEPSSDPDDVVELLAEVQTHVQGLQRQRERYLRFQTTLRAAPPVGLEALDAVQEDVASKLSLWRGVRDWQELTDQWMSTPLGSVDPELMSSKVTEYSRIALRADRTTSLHGSPVIALLRSLVAEVRTLVPVLAALRCPAFTKQHHARAHALMGVDALARQDQVTVRELVTRKVTEHSAELARLASEAVQEDVLSGMLVRVQEAWKEAELVALPFRDTRDSSLLGGIDAVYELLDESFVTLTAILGSRFVGRMRDRVVAEHERLQTVRAVLDDWASLQRKWMYLWPIFKLGGDAIKTSLRAETKAFGVVDTAYKEVMKRVRDDSNALRACLRSGLKEALEKHGVTLDEVLHRLEAYLETKRLAFPRFYFLADEDLLDCIANAADPHRVQPHLRKMFDNVYQLGLDHTGAGTVDITHVISAEGESMAVGTGRGVRVSGEVEEWLKQVEVQSQASLRQAIRAGMSRYSSMPRADFAASLDTLGQAVGTVCQIMWARGTEDAIVAQGLLGGDSSAAARGTPVEPSPTAARAKPKGRGKGKGGEAAKAPLQEWLAVQISQLESLTSKVRQPLGPLQRQVLTTLITTDVHSRTIVERLAAASVSTVSDFAWEQQLRLYWVRGALASEIDTVEARQADSRIRYQYEYQGCTSRLVITPLTDRCWMTITGALRMQLGAQPSGPAGTGKTESSKDLAKNLAIQCIVFNCSDQITQSMMARLFSGLAQAGAWTCLDEFNRIDVEVLSVVAQQLLELRDARRLGEGKAQFQGSEIRIREHHVIVTMNPGYAGRSELPDNLKALFRPVAMMVPDYALIAEVMLFSEGFSQARSLSRKMVRLYKLCSEQLSQQRHYDFGMRAVKSVLVMAGALRRASPGLEEAAVLIRAMLDANVPKFLAMDLPLFHAIVRDLFPGLRVDNVDDDQLVGELDLALRRKGLQPLASAVQKAVQLSETLDVRFGAVLLGPAGGGKSAVRAALAEASSQLAAKRFASKHSVPFDSVDPLRPGSLTYRDTPGWGLGDSIGGHSAGSDQANGAQGEAGAPGGRSGAARRGRSKRGGADGGTRSSNSGHGGAAAAGGAAHGGRHGGALGHGKAAAPSIVRLYKLNPKSISLGELYGEFNDLTLEWKDGLAASIVRAIVRTTGPDRHWLAFDGPVDAVWIENMNTVLDDNKMLCLANGDRIKLKDTMRVLFEVGDLEKASPATVSRLGVVYVAPDTLGWLPLLDSWLSGEFCCALLPAKVRGRIGDAARLLLPQLYSWIDTNEAGRGSQVVEASRQSMTATVVALLEGLYSSVLRSGLEIDADLQHAQKLADRFLVFAAAWATGGTLRGEAWPAFDRHLREKMRSCGLDVGVPQSGIALDYYVRVDESAPSGMFRPWKDIVPDFVWPDGMPFARVVVPTVDTVRFSSVARVLMFGPRRLPVLARQRPPPGFVLCGGKSRGRSGGAPSIGAASPALRGLAGASHDRSASGVAGDQDAELDEAAEAESARDLAVKTAQAAALWGYTVPRSGFVGCKSRPVFLTGVSGAGKTVVMTSLLREMGAEADEDLAAAAAVAAATDPSAVPRSAISSAGIELAAAAPLLPVPEVRAHRVPLLFSATTTAAQAQASIESQLTRRRRGLFSPPAGRRAIVFVDDVNMPAPEEYGAQPPIELLRQLLDDGGLYSRAHQHWTVFEDTTVACAAAPAGGGRHELSERFSRHFALLAVPAASETTLRALYTSVLQTYIAPFASDVRSLAGTVVAATVNVYLKCQSDLLPTPAKTHYVFTLRDVSRVFQGLCMVRPAQVRDGPALVRLWAHESMRVFHDRLVTDSDRRWLQSLVSGAVNRHFRLSWTADALFGPATLETLAGEGAEDEAMMTPVGMAGGAVASRRAAQLTTGPLVWGDFFSPPEDDGAAGESVHRVYEECPAPSRLRAMLAAMQEEHDVDAKRPLRLVLFAGVIEHVLRLCRILAHPRGHAILVGVGGSGRQSVARLASHISACELFQPEAGDGFTRDRFREDLKSILRLAGVDGRRCVVLLGDSQLADESLLEDVNVLLNAGTVPGIFATEEEDAIVMAMDDLAEAGLLPGLGRSAGEDDGHSHSHSHSPRGAEAAGGVDGEVRRSSASASAAGTPAAGGEGAAAGGEATSLLSGDALDDELDALEGDAGQSSEHAGHASRSELLNAFIERVRENLHVVLAMSPVGAAFRSRLRRFPSLQSCCTVDWYGAWPRSALESVAGSMLSTLCLPSSVPERPMTDDPSHGGWPSSVKPLERIPESAGPDNEKLRASVVTCCVHIHASALRAAAAFRDETGRRVYITPTAFLDLINHVRARTGRAVSLYRAALRRLALGLFQLGSTETKVTGLRAVLTAKRPVLEQRAKDSAKLLLEVRHETEETERVEATVAKEAAVVEAKAQEVHRVRMEAQQQLSAAMPRLDAAIDALDSLSKSDISEIASFAAPPPGVRTVMEAVCLLLGEPTSWESARRLLGQPGFIKTLRNYPRDDIPPATLRKLSRYTSDEGMSHDAVRRANAATMSLASWVHAIENYSKVASDVRPLQERVSELSTQLDAANSALEAKRRDLDTIRGEVARLVEKCEADAAAKVELEREITVAAERLTRAQQIIDGVSSEGERWASEVASMRERQDAVLGDSLLACGMLAYLAPFDGAWRARLLREWAGVVDANRVPRSSSFSVDAVFSSPSQVRQWELQGLPVDEVSVQNAIFTTASQTLGPVPVGVEGRAAAGNEICFAPSRELGLDDDEDEFEAFQAVFESGTRALGGSAVDEGVLDAPPIIPGLARWPLIVDPQLQAARWIRAREGSRLCTVSLVGSKPSGGGPAAGGSGAVQANAPSQPGLLGAVGGASAVSPAAMDLSGRPPPGSPGGEAADASELSRVLTNCLRQGLPLLLEDVGETLPSVLEPILSRNFARQGTRLLVTLGSTDIDALPGFRLYMTTTAPNPHILPEVAIRVTLVNFTVTRSGLEDQLLSTVVASERPSIEEARTSLAMETAKQAAQLVEAENIVLSRIVNAGDSILDDSSLVSSLQRAQAKASDTQARLSDSRRVRAELAYARNKYRGVAERGALLYFAVADLSKADPMYQYSLPFFSSLFRGVLADPEVAHKGTPADMAPQRVAALVDALMSSVYKSVCRGLFDRDKTLFAFLVCVRQLEARGLASADSLSLLLRGAGVADREDWPALPGTKDALAEVEARRAENDDGEEALALAAAAAMAADEALDADGPPGAGQHWAARGGRRLSNISVDTRAAGQGSGPGALRRSPTAPGNGRDSMSALGSAGSGAADAASVYQANRRRKRPPTRGARMSQEAWDTVVELSRREPALAGLAEHIQAYWLDWQWWRSQPDPFCTPLPPPWGALESKGARPATPPAAEAPRSPGGHAKVSTPGSAASSMRPALSASTTTPSTDGGSGGAVTTVHKAVLVRAMATDRFLAAATQLVQEVLGPEFTKPPASTASDALAEMGPGTPCVVILSPGADPTEQISGLARASRRKLHVVSMGKGQGVRAEAVMEQARRAGEWVLLHNCHLAASWLPDLERILVSQRRRASHLHRRYRLWLTSLPVPYFPGSVLQSSVKLTNEPPRGLKANLRRCLSTMLPPQQLEMLTLKEGKWVRSKAPASPRADEQGAAAGPADVTDTGFASGADDRASGSETEADDQSTLAGGSVGAASHRSQSAVGRGKASLKRVGSRASEASSRSFRRRGGAASAGDSSDDDGASATDVTSGPGTEGGSHDDGEGGAESGAASPGSPRRTGADRFVMPTHDVSAPEAVWKRLAFGLCFFHAIVQERRRFGPLGWNIRYDFTDSDLSAALDVVSSMIKGAVDGALRAHKAGADPAPQSGGQWPPYSTIRDDLELDARAAGGGPPALATSLVESLPWSAMRFVVGHITYGGRVTDDWDRRCLVAILDGLLQPAVADPRSAMGPPSSPRGSAISPSHGSRLNLAAAASAGLDVVPEAAKGRRGLAGPSLTPTGGLSVPLPRGRNDHAMFLETLDGATAGESPLDFGMHLLLTEARRRLFRPGPDGLPLSLSVILRQEMDKFNRLLGTVTDSLTRLQRCIVGLDVMSSELERVYDAVHANRVPSMWTEVGFPSLKPLGAWTRDVRRRVAFVRRWLRRGRPAMFLLSAFFFPQGFLTAVLQRHARKYSLPISSLEFAFRFKRDITDSDAEFAGEEGWGAADEPDMSRPRGATGTVLGGAIADGAAGAQPDAEASPLPGTPAGEAAAAGSEAASSDSGSDDSDDDSDEDDDDDDEDDDDAQSSDSDDGGAAALAEAEDGVVVCGMHLDGGAAWNAAKARLRESAPGEMHCTLPPIRVIPVVSDVDALLVEAAQSGQQLARGAQTAQAQGHALGGAATSLQQSRSAWGMPQSHGQAVLRATSAGVPGAAGGASPVPSGFGQLATQAGQAFPPLGRRTSNGRSPFRVAGSAQGPRTTTGASRASGFAGTPAGLETPRTAAPGRVPPLDTATSAGGLLGQAAAFRAEPPTPGEEPEEFIPGAAPPPELAGEVTTNVPLYFAEGGGGVARALALGAAQTHPVTQRGEPLLTSPGTSDVARRAAAAGQFQGPAASGAGAAPQLFAESSSASGAVPLGRQVSDGSTVADTDAIGDPNAPSQGKRRADGLWEFECPVYKTAARAGTLSTTGISTNFVLTVNLPTNVAPRHWVLRGAGILLSLPE</sequence>
<dbReference type="Gene3D" id="6.10.140.1060">
    <property type="match status" value="1"/>
</dbReference>
<dbReference type="InterPro" id="IPR043157">
    <property type="entry name" value="Dynein_AAA1S"/>
</dbReference>
<evidence type="ECO:0000256" key="12">
    <source>
        <dbReference type="ARBA" id="ARBA00023212"/>
    </source>
</evidence>